<dbReference type="Proteomes" id="UP000297253">
    <property type="component" value="Unassembled WGS sequence"/>
</dbReference>
<keyword evidence="1" id="KW-1133">Transmembrane helix</keyword>
<protein>
    <submittedName>
        <fullName evidence="2">Uncharacterized protein</fullName>
    </submittedName>
</protein>
<dbReference type="EMBL" id="SPPD01000005">
    <property type="protein sequence ID" value="TFU98012.1"/>
    <property type="molecule type" value="Genomic_DNA"/>
</dbReference>
<evidence type="ECO:0000313" key="3">
    <source>
        <dbReference type="Proteomes" id="UP000297253"/>
    </source>
</evidence>
<sequence>MIKTHRLHIVAIDKEELNQKEQTQMKFAGLFFGGTLWLFDAFLQVWLHDASFLSQLFTTKAAVAFLIRAGFFGLFIQLYLYLKTRKEQSE</sequence>
<keyword evidence="1" id="KW-0472">Membrane</keyword>
<proteinExistence type="predicted"/>
<evidence type="ECO:0000313" key="2">
    <source>
        <dbReference type="EMBL" id="TFU98012.1"/>
    </source>
</evidence>
<organism evidence="2 3">
    <name type="scientific">Streptococcus cuniculi</name>
    <dbReference type="NCBI Taxonomy" id="1432788"/>
    <lineage>
        <taxon>Bacteria</taxon>
        <taxon>Bacillati</taxon>
        <taxon>Bacillota</taxon>
        <taxon>Bacilli</taxon>
        <taxon>Lactobacillales</taxon>
        <taxon>Streptococcaceae</taxon>
        <taxon>Streptococcus</taxon>
    </lineage>
</organism>
<name>A0A4Y9JAP4_9STRE</name>
<feature type="transmembrane region" description="Helical" evidence="1">
    <location>
        <begin position="62"/>
        <end position="82"/>
    </location>
</feature>
<evidence type="ECO:0000256" key="1">
    <source>
        <dbReference type="SAM" id="Phobius"/>
    </source>
</evidence>
<gene>
    <name evidence="2" type="ORF">E4T82_04625</name>
</gene>
<reference evidence="2 3" key="1">
    <citation type="submission" date="2019-03" db="EMBL/GenBank/DDBJ databases">
        <title>Diversity of the mouse oral microbiome.</title>
        <authorList>
            <person name="Joseph S."/>
            <person name="Aduse-Opoku J."/>
            <person name="Curtis M."/>
            <person name="Wade W."/>
            <person name="Hashim A."/>
        </authorList>
    </citation>
    <scope>NUCLEOTIDE SEQUENCE [LARGE SCALE GENOMIC DNA]</scope>
    <source>
        <strain evidence="2 3">WM131</strain>
    </source>
</reference>
<dbReference type="OrthoDB" id="2142440at2"/>
<accession>A0A4Y9JAP4</accession>
<dbReference type="RefSeq" id="WP_135181697.1">
    <property type="nucleotide sequence ID" value="NZ_SPPD01000005.1"/>
</dbReference>
<keyword evidence="1" id="KW-0812">Transmembrane</keyword>
<feature type="transmembrane region" description="Helical" evidence="1">
    <location>
        <begin position="27"/>
        <end position="47"/>
    </location>
</feature>
<dbReference type="AlphaFoldDB" id="A0A4Y9JAP4"/>
<comment type="caution">
    <text evidence="2">The sequence shown here is derived from an EMBL/GenBank/DDBJ whole genome shotgun (WGS) entry which is preliminary data.</text>
</comment>